<dbReference type="GO" id="GO:0016020">
    <property type="term" value="C:membrane"/>
    <property type="evidence" value="ECO:0007669"/>
    <property type="project" value="TreeGrafter"/>
</dbReference>
<keyword evidence="5" id="KW-1185">Reference proteome</keyword>
<reference evidence="4 5" key="1">
    <citation type="submission" date="2014-04" db="EMBL/GenBank/DDBJ databases">
        <authorList>
            <consortium name="DOE Joint Genome Institute"/>
            <person name="Kuo A."/>
            <person name="Zuccaro A."/>
            <person name="Kohler A."/>
            <person name="Nagy L.G."/>
            <person name="Floudas D."/>
            <person name="Copeland A."/>
            <person name="Barry K.W."/>
            <person name="Cichocki N."/>
            <person name="Veneault-Fourrey C."/>
            <person name="LaButti K."/>
            <person name="Lindquist E.A."/>
            <person name="Lipzen A."/>
            <person name="Lundell T."/>
            <person name="Morin E."/>
            <person name="Murat C."/>
            <person name="Sun H."/>
            <person name="Tunlid A."/>
            <person name="Henrissat B."/>
            <person name="Grigoriev I.V."/>
            <person name="Hibbett D.S."/>
            <person name="Martin F."/>
            <person name="Nordberg H.P."/>
            <person name="Cantor M.N."/>
            <person name="Hua S.X."/>
        </authorList>
    </citation>
    <scope>NUCLEOTIDE SEQUENCE [LARGE SCALE GENOMIC DNA]</scope>
    <source>
        <strain evidence="4 5">MAFF 305830</strain>
    </source>
</reference>
<dbReference type="PANTHER" id="PTHR13276">
    <property type="entry name" value="GUANINE NUCLEOTIDE EXCHANGE FACTOR MSS4"/>
    <property type="match status" value="1"/>
</dbReference>
<dbReference type="Gene3D" id="2.170.150.10">
    <property type="entry name" value="Metal Binding Protein, Guanine Nucleotide Exchange Factor, Chain A"/>
    <property type="match status" value="1"/>
</dbReference>
<evidence type="ECO:0008006" key="6">
    <source>
        <dbReference type="Google" id="ProtNLM"/>
    </source>
</evidence>
<dbReference type="STRING" id="933852.A0A0C2X5L0"/>
<dbReference type="EMBL" id="KN824278">
    <property type="protein sequence ID" value="KIM33418.1"/>
    <property type="molecule type" value="Genomic_DNA"/>
</dbReference>
<dbReference type="PROSITE" id="PS51796">
    <property type="entry name" value="MSS4"/>
    <property type="match status" value="1"/>
</dbReference>
<evidence type="ECO:0000313" key="5">
    <source>
        <dbReference type="Proteomes" id="UP000054097"/>
    </source>
</evidence>
<gene>
    <name evidence="4" type="ORF">M408DRAFT_326136</name>
</gene>
<dbReference type="GO" id="GO:0005085">
    <property type="term" value="F:guanyl-nucleotide exchange factor activity"/>
    <property type="evidence" value="ECO:0007669"/>
    <property type="project" value="UniProtKB-KW"/>
</dbReference>
<dbReference type="GO" id="GO:0015031">
    <property type="term" value="P:protein transport"/>
    <property type="evidence" value="ECO:0007669"/>
    <property type="project" value="UniProtKB-KW"/>
</dbReference>
<dbReference type="HOGENOM" id="CLU_132754_0_0_1"/>
<dbReference type="InterPro" id="IPR007515">
    <property type="entry name" value="Mss4"/>
</dbReference>
<dbReference type="Pfam" id="PF04421">
    <property type="entry name" value="Mss4"/>
    <property type="match status" value="1"/>
</dbReference>
<dbReference type="InterPro" id="IPR011057">
    <property type="entry name" value="Mss4-like_sf"/>
</dbReference>
<protein>
    <recommendedName>
        <fullName evidence="6">Mss4-like protein</fullName>
    </recommendedName>
</protein>
<keyword evidence="1" id="KW-0813">Transport</keyword>
<dbReference type="AlphaFoldDB" id="A0A0C2X5L0"/>
<evidence type="ECO:0000313" key="4">
    <source>
        <dbReference type="EMBL" id="KIM33418.1"/>
    </source>
</evidence>
<name>A0A0C2X5L0_SERVB</name>
<dbReference type="SUPFAM" id="SSF51316">
    <property type="entry name" value="Mss4-like"/>
    <property type="match status" value="1"/>
</dbReference>
<dbReference type="Proteomes" id="UP000054097">
    <property type="component" value="Unassembled WGS sequence"/>
</dbReference>
<accession>A0A0C2X5L0</accession>
<proteinExistence type="predicted"/>
<dbReference type="OrthoDB" id="30840at2759"/>
<keyword evidence="3" id="KW-0653">Protein transport</keyword>
<sequence length="169" mass="18101">MSNDGSTEKPALPEELQSRLGAALTSASKRTRAPGSLLSSFADQTDVLDTEKSNKFNLLCPREGCSSTILLKGVAKWDVKDTTDPIDSGSHSLPAALPALEHSAPTSWWHITGSPMAFENISFTKPIAGTENNAVPRKLLACAECDLGPIGWAEGTDYWLVANRVAYQV</sequence>
<dbReference type="InterPro" id="IPR011323">
    <property type="entry name" value="Mss4/transl-control_tumour"/>
</dbReference>
<evidence type="ECO:0000256" key="3">
    <source>
        <dbReference type="ARBA" id="ARBA00022927"/>
    </source>
</evidence>
<organism evidence="4 5">
    <name type="scientific">Serendipita vermifera MAFF 305830</name>
    <dbReference type="NCBI Taxonomy" id="933852"/>
    <lineage>
        <taxon>Eukaryota</taxon>
        <taxon>Fungi</taxon>
        <taxon>Dikarya</taxon>
        <taxon>Basidiomycota</taxon>
        <taxon>Agaricomycotina</taxon>
        <taxon>Agaricomycetes</taxon>
        <taxon>Sebacinales</taxon>
        <taxon>Serendipitaceae</taxon>
        <taxon>Serendipita</taxon>
    </lineage>
</organism>
<dbReference type="GO" id="GO:0005829">
    <property type="term" value="C:cytosol"/>
    <property type="evidence" value="ECO:0007669"/>
    <property type="project" value="TreeGrafter"/>
</dbReference>
<dbReference type="PANTHER" id="PTHR13276:SF0">
    <property type="entry name" value="GUANINE NUCLEOTIDE EXCHANGE FACTOR MSS4"/>
    <property type="match status" value="1"/>
</dbReference>
<dbReference type="GO" id="GO:0007264">
    <property type="term" value="P:small GTPase-mediated signal transduction"/>
    <property type="evidence" value="ECO:0007669"/>
    <property type="project" value="InterPro"/>
</dbReference>
<reference evidence="5" key="2">
    <citation type="submission" date="2015-01" db="EMBL/GenBank/DDBJ databases">
        <title>Evolutionary Origins and Diversification of the Mycorrhizal Mutualists.</title>
        <authorList>
            <consortium name="DOE Joint Genome Institute"/>
            <consortium name="Mycorrhizal Genomics Consortium"/>
            <person name="Kohler A."/>
            <person name="Kuo A."/>
            <person name="Nagy L.G."/>
            <person name="Floudas D."/>
            <person name="Copeland A."/>
            <person name="Barry K.W."/>
            <person name="Cichocki N."/>
            <person name="Veneault-Fourrey C."/>
            <person name="LaButti K."/>
            <person name="Lindquist E.A."/>
            <person name="Lipzen A."/>
            <person name="Lundell T."/>
            <person name="Morin E."/>
            <person name="Murat C."/>
            <person name="Riley R."/>
            <person name="Ohm R."/>
            <person name="Sun H."/>
            <person name="Tunlid A."/>
            <person name="Henrissat B."/>
            <person name="Grigoriev I.V."/>
            <person name="Hibbett D.S."/>
            <person name="Martin F."/>
        </authorList>
    </citation>
    <scope>NUCLEOTIDE SEQUENCE [LARGE SCALE GENOMIC DNA]</scope>
    <source>
        <strain evidence="5">MAFF 305830</strain>
    </source>
</reference>
<dbReference type="GO" id="GO:0008270">
    <property type="term" value="F:zinc ion binding"/>
    <property type="evidence" value="ECO:0007669"/>
    <property type="project" value="TreeGrafter"/>
</dbReference>
<evidence type="ECO:0000256" key="2">
    <source>
        <dbReference type="ARBA" id="ARBA00022658"/>
    </source>
</evidence>
<dbReference type="GO" id="GO:0006892">
    <property type="term" value="P:post-Golgi vesicle-mediated transport"/>
    <property type="evidence" value="ECO:0007669"/>
    <property type="project" value="TreeGrafter"/>
</dbReference>
<evidence type="ECO:0000256" key="1">
    <source>
        <dbReference type="ARBA" id="ARBA00022448"/>
    </source>
</evidence>
<keyword evidence="2" id="KW-0344">Guanine-nucleotide releasing factor</keyword>